<dbReference type="EMBL" id="JAFFZM010000016">
    <property type="protein sequence ID" value="MBO8201579.1"/>
    <property type="molecule type" value="Genomic_DNA"/>
</dbReference>
<organism evidence="13 14">
    <name type="scientific">Streptomyces smyrnaeus</name>
    <dbReference type="NCBI Taxonomy" id="1387713"/>
    <lineage>
        <taxon>Bacteria</taxon>
        <taxon>Bacillati</taxon>
        <taxon>Actinomycetota</taxon>
        <taxon>Actinomycetes</taxon>
        <taxon>Kitasatosporales</taxon>
        <taxon>Streptomycetaceae</taxon>
        <taxon>Streptomyces</taxon>
    </lineage>
</organism>
<evidence type="ECO:0000256" key="2">
    <source>
        <dbReference type="ARBA" id="ARBA00008055"/>
    </source>
</evidence>
<evidence type="ECO:0000313" key="14">
    <source>
        <dbReference type="Proteomes" id="UP000721954"/>
    </source>
</evidence>
<reference evidence="13 14" key="1">
    <citation type="submission" date="2021-02" db="EMBL/GenBank/DDBJ databases">
        <title>Streptomyces spirodelae sp. nov., isolated from duckweed.</title>
        <authorList>
            <person name="Saimee Y."/>
            <person name="Duangmal K."/>
        </authorList>
    </citation>
    <scope>NUCLEOTIDE SEQUENCE [LARGE SCALE GENOMIC DNA]</scope>
    <source>
        <strain evidence="13 14">DSM 42105</strain>
    </source>
</reference>
<dbReference type="SMART" id="SM01004">
    <property type="entry name" value="ALAD"/>
    <property type="match status" value="1"/>
</dbReference>
<comment type="catalytic activity">
    <reaction evidence="10 11">
        <text>2 5-aminolevulinate = porphobilinogen + 2 H2O + H(+)</text>
        <dbReference type="Rhea" id="RHEA:24064"/>
        <dbReference type="ChEBI" id="CHEBI:15377"/>
        <dbReference type="ChEBI" id="CHEBI:15378"/>
        <dbReference type="ChEBI" id="CHEBI:58126"/>
        <dbReference type="ChEBI" id="CHEBI:356416"/>
        <dbReference type="EC" id="4.2.1.24"/>
    </reaction>
</comment>
<evidence type="ECO:0000256" key="6">
    <source>
        <dbReference type="ARBA" id="ARBA00023133"/>
    </source>
</evidence>
<keyword evidence="14" id="KW-1185">Reference proteome</keyword>
<evidence type="ECO:0000256" key="9">
    <source>
        <dbReference type="ARBA" id="ARBA00025628"/>
    </source>
</evidence>
<dbReference type="GeneID" id="96261933"/>
<dbReference type="PROSITE" id="PS00169">
    <property type="entry name" value="D_ALA_DEHYDRATASE"/>
    <property type="match status" value="1"/>
</dbReference>
<evidence type="ECO:0000313" key="13">
    <source>
        <dbReference type="EMBL" id="MBO8201579.1"/>
    </source>
</evidence>
<name>A0ABS3Y1W0_9ACTN</name>
<evidence type="ECO:0000256" key="8">
    <source>
        <dbReference type="ARBA" id="ARBA00023244"/>
    </source>
</evidence>
<dbReference type="PIRSF" id="PIRSF001415">
    <property type="entry name" value="Porphbilin_synth"/>
    <property type="match status" value="1"/>
</dbReference>
<comment type="subunit">
    <text evidence="3 11">Homooctamer.</text>
</comment>
<keyword evidence="6" id="KW-0350">Heme biosynthesis</keyword>
<evidence type="ECO:0000256" key="10">
    <source>
        <dbReference type="ARBA" id="ARBA00047651"/>
    </source>
</evidence>
<dbReference type="PRINTS" id="PR00144">
    <property type="entry name" value="DALDHYDRTASE"/>
</dbReference>
<evidence type="ECO:0000256" key="11">
    <source>
        <dbReference type="RuleBase" id="RU000515"/>
    </source>
</evidence>
<gene>
    <name evidence="13" type="primary">hemB</name>
    <name evidence="13" type="ORF">JW613_25270</name>
</gene>
<dbReference type="GO" id="GO:0004655">
    <property type="term" value="F:porphobilinogen synthase activity"/>
    <property type="evidence" value="ECO:0007669"/>
    <property type="project" value="UniProtKB-EC"/>
</dbReference>
<evidence type="ECO:0000256" key="4">
    <source>
        <dbReference type="ARBA" id="ARBA00012053"/>
    </source>
</evidence>
<dbReference type="RefSeq" id="WP_209213204.1">
    <property type="nucleotide sequence ID" value="NZ_JAFFZM010000016.1"/>
</dbReference>
<comment type="pathway">
    <text evidence="1">Porphyrin-containing compound metabolism; protoporphyrin-IX biosynthesis; coproporphyrinogen-III from 5-aminolevulinate: step 1/4.</text>
</comment>
<dbReference type="InterPro" id="IPR030656">
    <property type="entry name" value="ALAD_AS"/>
</dbReference>
<dbReference type="Pfam" id="PF00490">
    <property type="entry name" value="ALAD"/>
    <property type="match status" value="1"/>
</dbReference>
<dbReference type="EC" id="4.2.1.24" evidence="4 11"/>
<evidence type="ECO:0000256" key="3">
    <source>
        <dbReference type="ARBA" id="ARBA00011823"/>
    </source>
</evidence>
<comment type="similarity">
    <text evidence="2 12">Belongs to the ALAD family.</text>
</comment>
<keyword evidence="7 11" id="KW-0456">Lyase</keyword>
<dbReference type="Gene3D" id="3.20.20.70">
    <property type="entry name" value="Aldolase class I"/>
    <property type="match status" value="1"/>
</dbReference>
<dbReference type="NCBIfam" id="NF006762">
    <property type="entry name" value="PRK09283.1"/>
    <property type="match status" value="1"/>
</dbReference>
<sequence length="333" mass="35814">MSTYGSFPAARPRRLRSTAAIRRLVAEHHTRPADLILPAFVREGISEPVPVGSMPGVVQHTRDTLRKAAVEAVEAGVGGLMLFGVPDDAKKDAQGSAGTDPEGILQVALRDVRAEVGDELVLMSDLCLDEYTDHGHCGVLTAGGRVDNDATLERYAEMARVQAEAGAHVLGPSGMMDGQIAHVRAALEEAGHTDVAVFAYTAKYSSAFYGPFREAVGSSLQGDRKTYQQDPANAREALRELSLDLAEGADMVMVKPGLPYLDILRDFAERVEVPVGVYQISGEYAMVEAAAEKGWIDREAAILETLTSFTRAGANMILTYWATEAAGLLRARR</sequence>
<dbReference type="InterPro" id="IPR013785">
    <property type="entry name" value="Aldolase_TIM"/>
</dbReference>
<dbReference type="SUPFAM" id="SSF51569">
    <property type="entry name" value="Aldolase"/>
    <property type="match status" value="1"/>
</dbReference>
<accession>A0ABS3Y1W0</accession>
<protein>
    <recommendedName>
        <fullName evidence="5 11">Delta-aminolevulinic acid dehydratase</fullName>
        <ecNumber evidence="4 11">4.2.1.24</ecNumber>
    </recommendedName>
</protein>
<evidence type="ECO:0000256" key="5">
    <source>
        <dbReference type="ARBA" id="ARBA00020771"/>
    </source>
</evidence>
<dbReference type="InterPro" id="IPR001731">
    <property type="entry name" value="ALAD"/>
</dbReference>
<dbReference type="PANTHER" id="PTHR11458">
    <property type="entry name" value="DELTA-AMINOLEVULINIC ACID DEHYDRATASE"/>
    <property type="match status" value="1"/>
</dbReference>
<evidence type="ECO:0000256" key="7">
    <source>
        <dbReference type="ARBA" id="ARBA00023239"/>
    </source>
</evidence>
<comment type="caution">
    <text evidence="13">The sequence shown here is derived from an EMBL/GenBank/DDBJ whole genome shotgun (WGS) entry which is preliminary data.</text>
</comment>
<keyword evidence="8 11" id="KW-0627">Porphyrin biosynthesis</keyword>
<evidence type="ECO:0000256" key="1">
    <source>
        <dbReference type="ARBA" id="ARBA00004694"/>
    </source>
</evidence>
<dbReference type="CDD" id="cd00384">
    <property type="entry name" value="ALAD_PBGS"/>
    <property type="match status" value="1"/>
</dbReference>
<comment type="function">
    <text evidence="9">Catalyzes an early step in the biosynthesis of tetrapyrroles. Binds two molecules of 5-aminolevulinate per subunit, each at a distinct site, and catalyzes their condensation to form porphobilinogen.</text>
</comment>
<dbReference type="Proteomes" id="UP000721954">
    <property type="component" value="Unassembled WGS sequence"/>
</dbReference>
<evidence type="ECO:0000256" key="12">
    <source>
        <dbReference type="RuleBase" id="RU004161"/>
    </source>
</evidence>
<proteinExistence type="inferred from homology"/>
<dbReference type="PANTHER" id="PTHR11458:SF0">
    <property type="entry name" value="DELTA-AMINOLEVULINIC ACID DEHYDRATASE"/>
    <property type="match status" value="1"/>
</dbReference>